<dbReference type="AlphaFoldDB" id="A0A0N4VUR5"/>
<protein>
    <submittedName>
        <fullName evidence="1 3">Uncharacterized protein</fullName>
    </submittedName>
</protein>
<dbReference type="Proteomes" id="UP000268014">
    <property type="component" value="Unassembled WGS sequence"/>
</dbReference>
<dbReference type="EMBL" id="UZAF01001143">
    <property type="protein sequence ID" value="VDO07543.1"/>
    <property type="molecule type" value="Genomic_DNA"/>
</dbReference>
<gene>
    <name evidence="1" type="ORF">HPLM_LOCUS1033</name>
</gene>
<evidence type="ECO:0000313" key="2">
    <source>
        <dbReference type="Proteomes" id="UP000268014"/>
    </source>
</evidence>
<evidence type="ECO:0000313" key="3">
    <source>
        <dbReference type="WBParaSite" id="HPLM_0000103201-mRNA-1"/>
    </source>
</evidence>
<name>A0A0N4VUR5_HAEPC</name>
<accession>A0A0N4VUR5</accession>
<organism evidence="3">
    <name type="scientific">Haemonchus placei</name>
    <name type="common">Barber's pole worm</name>
    <dbReference type="NCBI Taxonomy" id="6290"/>
    <lineage>
        <taxon>Eukaryota</taxon>
        <taxon>Metazoa</taxon>
        <taxon>Ecdysozoa</taxon>
        <taxon>Nematoda</taxon>
        <taxon>Chromadorea</taxon>
        <taxon>Rhabditida</taxon>
        <taxon>Rhabditina</taxon>
        <taxon>Rhabditomorpha</taxon>
        <taxon>Strongyloidea</taxon>
        <taxon>Trichostrongylidae</taxon>
        <taxon>Haemonchus</taxon>
    </lineage>
</organism>
<keyword evidence="2" id="KW-1185">Reference proteome</keyword>
<reference evidence="1 2" key="2">
    <citation type="submission" date="2018-11" db="EMBL/GenBank/DDBJ databases">
        <authorList>
            <consortium name="Pathogen Informatics"/>
        </authorList>
    </citation>
    <scope>NUCLEOTIDE SEQUENCE [LARGE SCALE GENOMIC DNA]</scope>
    <source>
        <strain evidence="1 2">MHpl1</strain>
    </source>
</reference>
<dbReference type="WBParaSite" id="HPLM_0000103201-mRNA-1">
    <property type="protein sequence ID" value="HPLM_0000103201-mRNA-1"/>
    <property type="gene ID" value="HPLM_0000103201"/>
</dbReference>
<sequence length="46" mass="5554">MIRRTQSSRILINRLASYPPESTLLINRRHSIFHQEIHECPRITIR</sequence>
<proteinExistence type="predicted"/>
<evidence type="ECO:0000313" key="1">
    <source>
        <dbReference type="EMBL" id="VDO07543.1"/>
    </source>
</evidence>
<reference evidence="3" key="1">
    <citation type="submission" date="2017-02" db="UniProtKB">
        <authorList>
            <consortium name="WormBaseParasite"/>
        </authorList>
    </citation>
    <scope>IDENTIFICATION</scope>
</reference>